<dbReference type="EMBL" id="JBHTHX010000692">
    <property type="protein sequence ID" value="MFD0886710.1"/>
    <property type="molecule type" value="Genomic_DNA"/>
</dbReference>
<evidence type="ECO:0000256" key="1">
    <source>
        <dbReference type="ARBA" id="ARBA00009013"/>
    </source>
</evidence>
<feature type="domain" description="STAS" evidence="4">
    <location>
        <begin position="22"/>
        <end position="132"/>
    </location>
</feature>
<evidence type="ECO:0000313" key="5">
    <source>
        <dbReference type="EMBL" id="MFD0886710.1"/>
    </source>
</evidence>
<sequence>MNVDDNDRTDDAATDDGAAERFTVSIGLHEDFIVVRAAGELDYASAGLLHRQAKGAWKTTRSRVLVVDLSGLTFCDSMGVGVLVLLLRQSLEQQSMLVLSGIPRHLERTLAMTGLRNAFQVEASVEEAIQAAQTTSRPAAAPEASERG</sequence>
<name>A0ABW3DSA7_9ACTN</name>
<keyword evidence="3" id="KW-0812">Transmembrane</keyword>
<evidence type="ECO:0000313" key="6">
    <source>
        <dbReference type="Proteomes" id="UP001597024"/>
    </source>
</evidence>
<evidence type="ECO:0000256" key="2">
    <source>
        <dbReference type="RuleBase" id="RU003749"/>
    </source>
</evidence>
<evidence type="ECO:0000256" key="3">
    <source>
        <dbReference type="SAM" id="Phobius"/>
    </source>
</evidence>
<dbReference type="SUPFAM" id="SSF52091">
    <property type="entry name" value="SpoIIaa-like"/>
    <property type="match status" value="1"/>
</dbReference>
<keyword evidence="6" id="KW-1185">Reference proteome</keyword>
<dbReference type="InterPro" id="IPR002645">
    <property type="entry name" value="STAS_dom"/>
</dbReference>
<dbReference type="InterPro" id="IPR036513">
    <property type="entry name" value="STAS_dom_sf"/>
</dbReference>
<evidence type="ECO:0000259" key="4">
    <source>
        <dbReference type="PROSITE" id="PS50801"/>
    </source>
</evidence>
<feature type="transmembrane region" description="Helical" evidence="3">
    <location>
        <begin position="64"/>
        <end position="87"/>
    </location>
</feature>
<keyword evidence="3" id="KW-0472">Membrane</keyword>
<accession>A0ABW3DSA7</accession>
<dbReference type="Gene3D" id="3.30.750.24">
    <property type="entry name" value="STAS domain"/>
    <property type="match status" value="1"/>
</dbReference>
<keyword evidence="3" id="KW-1133">Transmembrane helix</keyword>
<proteinExistence type="inferred from homology"/>
<dbReference type="PANTHER" id="PTHR33495">
    <property type="entry name" value="ANTI-SIGMA FACTOR ANTAGONIST TM_1081-RELATED-RELATED"/>
    <property type="match status" value="1"/>
</dbReference>
<organism evidence="5 6">
    <name type="scientific">Streptosporangium algeriense</name>
    <dbReference type="NCBI Taxonomy" id="1682748"/>
    <lineage>
        <taxon>Bacteria</taxon>
        <taxon>Bacillati</taxon>
        <taxon>Actinomycetota</taxon>
        <taxon>Actinomycetes</taxon>
        <taxon>Streptosporangiales</taxon>
        <taxon>Streptosporangiaceae</taxon>
        <taxon>Streptosporangium</taxon>
    </lineage>
</organism>
<dbReference type="CDD" id="cd07043">
    <property type="entry name" value="STAS_anti-anti-sigma_factors"/>
    <property type="match status" value="1"/>
</dbReference>
<dbReference type="InterPro" id="IPR003658">
    <property type="entry name" value="Anti-sigma_ant"/>
</dbReference>
<dbReference type="NCBIfam" id="TIGR00377">
    <property type="entry name" value="ant_ant_sig"/>
    <property type="match status" value="1"/>
</dbReference>
<dbReference type="Pfam" id="PF01740">
    <property type="entry name" value="STAS"/>
    <property type="match status" value="1"/>
</dbReference>
<protein>
    <recommendedName>
        <fullName evidence="2">Anti-sigma factor antagonist</fullName>
    </recommendedName>
</protein>
<gene>
    <name evidence="5" type="ORF">ACFQ08_19360</name>
</gene>
<dbReference type="PANTHER" id="PTHR33495:SF2">
    <property type="entry name" value="ANTI-SIGMA FACTOR ANTAGONIST TM_1081-RELATED"/>
    <property type="match status" value="1"/>
</dbReference>
<reference evidence="6" key="1">
    <citation type="journal article" date="2019" name="Int. J. Syst. Evol. Microbiol.">
        <title>The Global Catalogue of Microorganisms (GCM) 10K type strain sequencing project: providing services to taxonomists for standard genome sequencing and annotation.</title>
        <authorList>
            <consortium name="The Broad Institute Genomics Platform"/>
            <consortium name="The Broad Institute Genome Sequencing Center for Infectious Disease"/>
            <person name="Wu L."/>
            <person name="Ma J."/>
        </authorList>
    </citation>
    <scope>NUCLEOTIDE SEQUENCE [LARGE SCALE GENOMIC DNA]</scope>
    <source>
        <strain evidence="6">CCUG 62974</strain>
    </source>
</reference>
<comment type="caution">
    <text evidence="5">The sequence shown here is derived from an EMBL/GenBank/DDBJ whole genome shotgun (WGS) entry which is preliminary data.</text>
</comment>
<dbReference type="PROSITE" id="PS50801">
    <property type="entry name" value="STAS"/>
    <property type="match status" value="1"/>
</dbReference>
<dbReference type="Proteomes" id="UP001597024">
    <property type="component" value="Unassembled WGS sequence"/>
</dbReference>
<comment type="similarity">
    <text evidence="1 2">Belongs to the anti-sigma-factor antagonist family.</text>
</comment>